<dbReference type="EMBL" id="HF935448">
    <property type="protein sequence ID" value="CCX09260.1"/>
    <property type="molecule type" value="Genomic_DNA"/>
</dbReference>
<dbReference type="AlphaFoldDB" id="U4L288"/>
<reference evidence="2 3" key="1">
    <citation type="journal article" date="2013" name="PLoS Genet.">
        <title>The genome and development-dependent transcriptomes of Pyronema confluens: a window into fungal evolution.</title>
        <authorList>
            <person name="Traeger S."/>
            <person name="Altegoer F."/>
            <person name="Freitag M."/>
            <person name="Gabaldon T."/>
            <person name="Kempken F."/>
            <person name="Kumar A."/>
            <person name="Marcet-Houben M."/>
            <person name="Poggeler S."/>
            <person name="Stajich J.E."/>
            <person name="Nowrousian M."/>
        </authorList>
    </citation>
    <scope>NUCLEOTIDE SEQUENCE [LARGE SCALE GENOMIC DNA]</scope>
    <source>
        <strain evidence="3">CBS 100304</strain>
        <tissue evidence="2">Vegetative mycelium</tissue>
    </source>
</reference>
<evidence type="ECO:0000313" key="3">
    <source>
        <dbReference type="Proteomes" id="UP000018144"/>
    </source>
</evidence>
<dbReference type="Proteomes" id="UP000018144">
    <property type="component" value="Unassembled WGS sequence"/>
</dbReference>
<keyword evidence="1" id="KW-0812">Transmembrane</keyword>
<evidence type="ECO:0000313" key="2">
    <source>
        <dbReference type="EMBL" id="CCX09260.1"/>
    </source>
</evidence>
<feature type="transmembrane region" description="Helical" evidence="1">
    <location>
        <begin position="30"/>
        <end position="57"/>
    </location>
</feature>
<organism evidence="2 3">
    <name type="scientific">Pyronema omphalodes (strain CBS 100304)</name>
    <name type="common">Pyronema confluens</name>
    <dbReference type="NCBI Taxonomy" id="1076935"/>
    <lineage>
        <taxon>Eukaryota</taxon>
        <taxon>Fungi</taxon>
        <taxon>Dikarya</taxon>
        <taxon>Ascomycota</taxon>
        <taxon>Pezizomycotina</taxon>
        <taxon>Pezizomycetes</taxon>
        <taxon>Pezizales</taxon>
        <taxon>Pyronemataceae</taxon>
        <taxon>Pyronema</taxon>
    </lineage>
</organism>
<accession>U4L288</accession>
<proteinExistence type="predicted"/>
<sequence>MKRAIYDFQECVAKYNSVGFGGGNPDLGGIGAFVSMTILCIAGTVGCWTVLVISFILNHRRYKIHLKKVTRAGY</sequence>
<keyword evidence="1" id="KW-1133">Transmembrane helix</keyword>
<keyword evidence="3" id="KW-1185">Reference proteome</keyword>
<protein>
    <submittedName>
        <fullName evidence="2">Uncharacterized protein</fullName>
    </submittedName>
</protein>
<name>U4L288_PYROM</name>
<keyword evidence="1" id="KW-0472">Membrane</keyword>
<gene>
    <name evidence="2" type="ORF">PCON_08853</name>
</gene>
<evidence type="ECO:0000256" key="1">
    <source>
        <dbReference type="SAM" id="Phobius"/>
    </source>
</evidence>